<evidence type="ECO:0000313" key="13">
    <source>
        <dbReference type="Proteomes" id="UP000286701"/>
    </source>
</evidence>
<organism evidence="12 13">
    <name type="scientific">Mucilaginibacter gilvus</name>
    <dbReference type="NCBI Taxonomy" id="2305909"/>
    <lineage>
        <taxon>Bacteria</taxon>
        <taxon>Pseudomonadati</taxon>
        <taxon>Bacteroidota</taxon>
        <taxon>Sphingobacteriia</taxon>
        <taxon>Sphingobacteriales</taxon>
        <taxon>Sphingobacteriaceae</taxon>
        <taxon>Mucilaginibacter</taxon>
    </lineage>
</organism>
<dbReference type="PANTHER" id="PTHR30221:SF18">
    <property type="entry name" value="SLL0590 PROTEIN"/>
    <property type="match status" value="1"/>
</dbReference>
<dbReference type="Gene3D" id="1.10.287.1260">
    <property type="match status" value="1"/>
</dbReference>
<feature type="transmembrane region" description="Helical" evidence="7">
    <location>
        <begin position="329"/>
        <end position="355"/>
    </location>
</feature>
<evidence type="ECO:0000256" key="7">
    <source>
        <dbReference type="SAM" id="Phobius"/>
    </source>
</evidence>
<feature type="transmembrane region" description="Helical" evidence="7">
    <location>
        <begin position="201"/>
        <end position="222"/>
    </location>
</feature>
<name>A0A3S3YS86_9SPHI</name>
<dbReference type="AlphaFoldDB" id="A0A3S3YS86"/>
<dbReference type="SUPFAM" id="SSF50182">
    <property type="entry name" value="Sm-like ribonucleoproteins"/>
    <property type="match status" value="1"/>
</dbReference>
<feature type="chain" id="PRO_5018697955" evidence="8">
    <location>
        <begin position="21"/>
        <end position="535"/>
    </location>
</feature>
<dbReference type="InterPro" id="IPR045275">
    <property type="entry name" value="MscS_archaea/bacteria_type"/>
</dbReference>
<evidence type="ECO:0000256" key="6">
    <source>
        <dbReference type="ARBA" id="ARBA00023136"/>
    </source>
</evidence>
<evidence type="ECO:0000256" key="5">
    <source>
        <dbReference type="ARBA" id="ARBA00022989"/>
    </source>
</evidence>
<accession>A0A3S3YS86</accession>
<dbReference type="InterPro" id="IPR049142">
    <property type="entry name" value="MS_channel_1st"/>
</dbReference>
<keyword evidence="3" id="KW-1003">Cell membrane</keyword>
<dbReference type="Pfam" id="PF00924">
    <property type="entry name" value="MS_channel_2nd"/>
    <property type="match status" value="1"/>
</dbReference>
<keyword evidence="13" id="KW-1185">Reference proteome</keyword>
<dbReference type="InterPro" id="IPR023408">
    <property type="entry name" value="MscS_beta-dom_sf"/>
</dbReference>
<evidence type="ECO:0000256" key="8">
    <source>
        <dbReference type="SAM" id="SignalP"/>
    </source>
</evidence>
<evidence type="ECO:0000259" key="10">
    <source>
        <dbReference type="Pfam" id="PF21082"/>
    </source>
</evidence>
<comment type="caution">
    <text evidence="12">The sequence shown here is derived from an EMBL/GenBank/DDBJ whole genome shotgun (WGS) entry which is preliminary data.</text>
</comment>
<dbReference type="Proteomes" id="UP000286701">
    <property type="component" value="Unassembled WGS sequence"/>
</dbReference>
<evidence type="ECO:0000313" key="12">
    <source>
        <dbReference type="EMBL" id="RWY49088.1"/>
    </source>
</evidence>
<feature type="transmembrane region" description="Helical" evidence="7">
    <location>
        <begin position="242"/>
        <end position="268"/>
    </location>
</feature>
<gene>
    <name evidence="12" type="ORF">EPL05_16840</name>
</gene>
<dbReference type="Pfam" id="PF21088">
    <property type="entry name" value="MS_channel_1st"/>
    <property type="match status" value="1"/>
</dbReference>
<keyword evidence="6 7" id="KW-0472">Membrane</keyword>
<feature type="domain" description="Mechanosensitive ion channel MscS" evidence="9">
    <location>
        <begin position="342"/>
        <end position="407"/>
    </location>
</feature>
<dbReference type="Gene3D" id="3.30.70.100">
    <property type="match status" value="1"/>
</dbReference>
<protein>
    <submittedName>
        <fullName evidence="12">Mechanosensitive ion channel family protein</fullName>
    </submittedName>
</protein>
<dbReference type="RefSeq" id="WP_128535160.1">
    <property type="nucleotide sequence ID" value="NZ_SBIW01000008.1"/>
</dbReference>
<dbReference type="InterPro" id="IPR011066">
    <property type="entry name" value="MscS_channel_C_sf"/>
</dbReference>
<comment type="subcellular location">
    <subcellularLocation>
        <location evidence="1">Cell membrane</location>
        <topology evidence="1">Multi-pass membrane protein</topology>
    </subcellularLocation>
</comment>
<proteinExistence type="inferred from homology"/>
<evidence type="ECO:0000256" key="2">
    <source>
        <dbReference type="ARBA" id="ARBA00008017"/>
    </source>
</evidence>
<dbReference type="OrthoDB" id="9809206at2"/>
<feature type="transmembrane region" description="Helical" evidence="7">
    <location>
        <begin position="135"/>
        <end position="156"/>
    </location>
</feature>
<evidence type="ECO:0000259" key="11">
    <source>
        <dbReference type="Pfam" id="PF21088"/>
    </source>
</evidence>
<dbReference type="GO" id="GO:0005886">
    <property type="term" value="C:plasma membrane"/>
    <property type="evidence" value="ECO:0007669"/>
    <property type="project" value="UniProtKB-SubCell"/>
</dbReference>
<dbReference type="InterPro" id="IPR010920">
    <property type="entry name" value="LSM_dom_sf"/>
</dbReference>
<reference evidence="12 13" key="1">
    <citation type="submission" date="2019-01" db="EMBL/GenBank/DDBJ databases">
        <title>Mucilaginibacter antarcticum sp. nov., isolated from antarctic soil.</title>
        <authorList>
            <person name="Yan Y.-Q."/>
            <person name="Du Z.-J."/>
        </authorList>
    </citation>
    <scope>NUCLEOTIDE SEQUENCE [LARGE SCALE GENOMIC DNA]</scope>
    <source>
        <strain evidence="12 13">F01003</strain>
    </source>
</reference>
<comment type="similarity">
    <text evidence="2">Belongs to the MscS (TC 1.A.23) family.</text>
</comment>
<dbReference type="Gene3D" id="2.30.30.60">
    <property type="match status" value="1"/>
</dbReference>
<keyword evidence="8" id="KW-0732">Signal</keyword>
<dbReference type="Pfam" id="PF21082">
    <property type="entry name" value="MS_channel_3rd"/>
    <property type="match status" value="1"/>
</dbReference>
<dbReference type="InterPro" id="IPR006685">
    <property type="entry name" value="MscS_channel_2nd"/>
</dbReference>
<evidence type="ECO:0000259" key="9">
    <source>
        <dbReference type="Pfam" id="PF00924"/>
    </source>
</evidence>
<dbReference type="GO" id="GO:0008381">
    <property type="term" value="F:mechanosensitive monoatomic ion channel activity"/>
    <property type="evidence" value="ECO:0007669"/>
    <property type="project" value="InterPro"/>
</dbReference>
<feature type="domain" description="Mechanosensitive ion channel MscS C-terminal" evidence="10">
    <location>
        <begin position="418"/>
        <end position="500"/>
    </location>
</feature>
<feature type="signal peptide" evidence="8">
    <location>
        <begin position="1"/>
        <end position="20"/>
    </location>
</feature>
<dbReference type="PANTHER" id="PTHR30221">
    <property type="entry name" value="SMALL-CONDUCTANCE MECHANOSENSITIVE CHANNEL"/>
    <property type="match status" value="1"/>
</dbReference>
<evidence type="ECO:0000256" key="1">
    <source>
        <dbReference type="ARBA" id="ARBA00004651"/>
    </source>
</evidence>
<evidence type="ECO:0000256" key="3">
    <source>
        <dbReference type="ARBA" id="ARBA00022475"/>
    </source>
</evidence>
<dbReference type="EMBL" id="SBIW01000008">
    <property type="protein sequence ID" value="RWY49088.1"/>
    <property type="molecule type" value="Genomic_DNA"/>
</dbReference>
<keyword evidence="4 7" id="KW-0812">Transmembrane</keyword>
<evidence type="ECO:0000256" key="4">
    <source>
        <dbReference type="ARBA" id="ARBA00022692"/>
    </source>
</evidence>
<sequence>MRIRDLLLILLLCASFFARAQNVAPAAGEPIVINEDTLFKVYAGQGMFNPKERAEVITHRINSLLNRMDFNPDSLTVKNDTSISVIFYKSQMILALNDKDAAFTELNRPQLAASYLSTLKKKLGNVFENNSIKQIIINILEAVAVIVLLICFIWAVNRGFRWLKLKIIKAWESRLDKLAAKGAPVGYANRIFPLINNLLRIARFVIIILLVYLALPVLFFIFPASKPMATLLLGYVLTPLKSIALAFLHYIPNMLTIAVIYIVTHYIIKLVKFIAKEIEQGAFSVNGFYPEWAMPTYNIIKVLLYAFMFVVVFPYLPGSDSKIFQGVTVFLGVLFSFGSSSAISNMVSGIVLTYMRPFKLGDRVKIGEITGDVIEKNLLVTRIRTIKNEDITIPNASVLGGHTVNYTSTAKTLGLILNTTITIGYDAPWEQIQNLMVSAARSTEGILPEPSPFVLQTALNDFNVSYQVNAYTDQPNKMAVIYSRLHQNIQDKFNEAGVEIMSPHYSALRDGNHIQIPNDYVDKDYKTPGFKVKPE</sequence>
<feature type="transmembrane region" description="Helical" evidence="7">
    <location>
        <begin position="299"/>
        <end position="317"/>
    </location>
</feature>
<keyword evidence="5 7" id="KW-1133">Transmembrane helix</keyword>
<dbReference type="InterPro" id="IPR049278">
    <property type="entry name" value="MS_channel_C"/>
</dbReference>
<dbReference type="SUPFAM" id="SSF82689">
    <property type="entry name" value="Mechanosensitive channel protein MscS (YggB), C-terminal domain"/>
    <property type="match status" value="1"/>
</dbReference>
<feature type="domain" description="Mechanosensitive ion channel transmembrane helices 2/3" evidence="11">
    <location>
        <begin position="298"/>
        <end position="339"/>
    </location>
</feature>